<evidence type="ECO:0000256" key="1">
    <source>
        <dbReference type="SAM" id="SignalP"/>
    </source>
</evidence>
<evidence type="ECO:0008006" key="4">
    <source>
        <dbReference type="Google" id="ProtNLM"/>
    </source>
</evidence>
<accession>A0A1D9Q944</accession>
<dbReference type="Proteomes" id="UP000177798">
    <property type="component" value="Chromosome 8"/>
</dbReference>
<sequence>MASTRFSRFITLKLFLILTLVTIAQGKGGRWGGGGKGKPKPKDRDVLKCLYITPAGYADNPAATKSRYTITVTSGSVISTPTYGKKWKILLS</sequence>
<keyword evidence="1" id="KW-0732">Signal</keyword>
<dbReference type="EMBL" id="CP017821">
    <property type="protein sequence ID" value="APA11470.1"/>
    <property type="molecule type" value="Genomic_DNA"/>
</dbReference>
<protein>
    <recommendedName>
        <fullName evidence="4">Pectate lyase</fullName>
    </recommendedName>
</protein>
<dbReference type="AlphaFoldDB" id="A0A1D9Q944"/>
<gene>
    <name evidence="2" type="ORF">sscle_08g062400</name>
</gene>
<dbReference type="RefSeq" id="XP_001593447.1">
    <property type="nucleotide sequence ID" value="XM_001593397.1"/>
</dbReference>
<evidence type="ECO:0000313" key="3">
    <source>
        <dbReference type="Proteomes" id="UP000177798"/>
    </source>
</evidence>
<dbReference type="VEuPathDB" id="FungiDB:sscle_08g062400"/>
<evidence type="ECO:0000313" key="2">
    <source>
        <dbReference type="EMBL" id="APA11470.1"/>
    </source>
</evidence>
<name>A0A1D9Q944_SCLS1</name>
<organism evidence="2 3">
    <name type="scientific">Sclerotinia sclerotiorum (strain ATCC 18683 / 1980 / Ss-1)</name>
    <name type="common">White mold</name>
    <name type="synonym">Whetzelinia sclerotiorum</name>
    <dbReference type="NCBI Taxonomy" id="665079"/>
    <lineage>
        <taxon>Eukaryota</taxon>
        <taxon>Fungi</taxon>
        <taxon>Dikarya</taxon>
        <taxon>Ascomycota</taxon>
        <taxon>Pezizomycotina</taxon>
        <taxon>Leotiomycetes</taxon>
        <taxon>Helotiales</taxon>
        <taxon>Sclerotiniaceae</taxon>
        <taxon>Sclerotinia</taxon>
    </lineage>
</organism>
<proteinExistence type="predicted"/>
<reference evidence="3" key="1">
    <citation type="journal article" date="2017" name="Genome Biol. Evol.">
        <title>The complete genome sequence of the phytopathogenic fungus Sclerotinia sclerotiorum reveals insights into the genome architecture of broad host range pathogens.</title>
        <authorList>
            <person name="Derbyshire M."/>
            <person name="Denton-Giles M."/>
            <person name="Hegedus D."/>
            <person name="Seifbarghy S."/>
            <person name="Rollins J."/>
            <person name="van Kan J."/>
            <person name="Seidl M.F."/>
            <person name="Faino L."/>
            <person name="Mbengue M."/>
            <person name="Navaud O."/>
            <person name="Raffaele S."/>
            <person name="Hammond-Kosack K."/>
            <person name="Heard S."/>
            <person name="Oliver R."/>
        </authorList>
    </citation>
    <scope>NUCLEOTIDE SEQUENCE [LARGE SCALE GENOMIC DNA]</scope>
    <source>
        <strain evidence="3">ATCC 18683 / 1980 / Ss-1</strain>
    </source>
</reference>
<feature type="chain" id="PRO_5010557490" description="Pectate lyase" evidence="1">
    <location>
        <begin position="27"/>
        <end position="92"/>
    </location>
</feature>
<feature type="signal peptide" evidence="1">
    <location>
        <begin position="1"/>
        <end position="26"/>
    </location>
</feature>
<dbReference type="KEGG" id="ssl:SS1G_04874"/>